<dbReference type="RefSeq" id="WP_052778232.1">
    <property type="nucleotide sequence ID" value="NZ_CAKJUS010000018.1"/>
</dbReference>
<organism evidence="3">
    <name type="scientific">Campylobacter coli</name>
    <dbReference type="NCBI Taxonomy" id="195"/>
    <lineage>
        <taxon>Bacteria</taxon>
        <taxon>Pseudomonadati</taxon>
        <taxon>Campylobacterota</taxon>
        <taxon>Epsilonproteobacteria</taxon>
        <taxon>Campylobacterales</taxon>
        <taxon>Campylobacteraceae</taxon>
        <taxon>Campylobacter</taxon>
    </lineage>
</organism>
<evidence type="ECO:0000256" key="2">
    <source>
        <dbReference type="SAM" id="SignalP"/>
    </source>
</evidence>
<feature type="signal peptide" evidence="2">
    <location>
        <begin position="1"/>
        <end position="31"/>
    </location>
</feature>
<dbReference type="NCBIfam" id="TIGR02780">
    <property type="entry name" value="TrbJ_Ti"/>
    <property type="match status" value="1"/>
</dbReference>
<keyword evidence="2" id="KW-0732">Signal</keyword>
<dbReference type="AlphaFoldDB" id="A0A5Y6PQ64"/>
<feature type="coiled-coil region" evidence="1">
    <location>
        <begin position="46"/>
        <end position="83"/>
    </location>
</feature>
<feature type="coiled-coil region" evidence="1">
    <location>
        <begin position="155"/>
        <end position="199"/>
    </location>
</feature>
<evidence type="ECO:0000256" key="1">
    <source>
        <dbReference type="SAM" id="Coils"/>
    </source>
</evidence>
<keyword evidence="1" id="KW-0175">Coiled coil</keyword>
<feature type="chain" id="PRO_5041173679" evidence="2">
    <location>
        <begin position="32"/>
        <end position="265"/>
    </location>
</feature>
<protein>
    <submittedName>
        <fullName evidence="3">P-type conjugative transfer protein TrbJ</fullName>
    </submittedName>
</protein>
<gene>
    <name evidence="3" type="primary">trbJ</name>
    <name evidence="3" type="ORF">A9459_08430</name>
</gene>
<accession>A0A5Y6PQ64</accession>
<reference evidence="3" key="1">
    <citation type="submission" date="2018-05" db="EMBL/GenBank/DDBJ databases">
        <authorList>
            <consortium name="PulseNet: The National Subtyping Network for Foodborne Disease Surveillance"/>
            <person name="Tarr C.L."/>
            <person name="Trees E."/>
            <person name="Katz L.S."/>
            <person name="Carleton-Romer H.A."/>
            <person name="Stroika S."/>
            <person name="Kucerova Z."/>
            <person name="Roache K.F."/>
            <person name="Sabol A.L."/>
            <person name="Besser J."/>
            <person name="Gerner-Smidt P."/>
        </authorList>
    </citation>
    <scope>NUCLEOTIDE SEQUENCE</scope>
    <source>
        <strain evidence="3">2015D-0222</strain>
    </source>
</reference>
<sequence>MKHFIFGVNQKSKKLSLALISSLIIGNNAFAGGIPVIDVSAIANQVKDYAMQLQQYEQMYSQLQQQIQMVQMQKQNLERLTKEDWDNLGTVLYQTRNVMNKVNGISYDIGNVSRKFEDTYKNFEGYSNDLENATNESERNKIYSDRYKQIAETNQNTFNGTLQQLELRYQDLESEDVLIAKLKQNSQNSNGNLQAVQATNDLLAYQIDEIRKLRSVIMDQSNMLTNYLASQNNKQILEQAKMEKLFQRNKNNNFYQSNSDAFKWK</sequence>
<evidence type="ECO:0000313" key="3">
    <source>
        <dbReference type="EMBL" id="EAJ7667867.1"/>
    </source>
</evidence>
<dbReference type="InterPro" id="IPR014158">
    <property type="entry name" value="T4SS_VirB5"/>
</dbReference>
<proteinExistence type="predicted"/>
<dbReference type="Pfam" id="PF07996">
    <property type="entry name" value="T4SS"/>
    <property type="match status" value="1"/>
</dbReference>
<dbReference type="EMBL" id="AACANT010000009">
    <property type="protein sequence ID" value="EAJ7667867.1"/>
    <property type="molecule type" value="Genomic_DNA"/>
</dbReference>
<dbReference type="InterPro" id="IPR014147">
    <property type="entry name" value="T4SS_TrbJ"/>
</dbReference>
<comment type="caution">
    <text evidence="3">The sequence shown here is derived from an EMBL/GenBank/DDBJ whole genome shotgun (WGS) entry which is preliminary data.</text>
</comment>
<name>A0A5Y6PQ64_CAMCO</name>